<dbReference type="Proteomes" id="UP000218327">
    <property type="component" value="Unassembled WGS sequence"/>
</dbReference>
<gene>
    <name evidence="1" type="ORF">COA96_16300</name>
</gene>
<dbReference type="PROSITE" id="PS51257">
    <property type="entry name" value="PROKAR_LIPOPROTEIN"/>
    <property type="match status" value="1"/>
</dbReference>
<dbReference type="AlphaFoldDB" id="A0A2A5AJX3"/>
<evidence type="ECO:0000313" key="2">
    <source>
        <dbReference type="Proteomes" id="UP000218327"/>
    </source>
</evidence>
<protein>
    <submittedName>
        <fullName evidence="1">Uncharacterized protein</fullName>
    </submittedName>
</protein>
<name>A0A2A5AJX3_9GAMM</name>
<dbReference type="Gene3D" id="2.160.20.120">
    <property type="match status" value="1"/>
</dbReference>
<sequence>MTTIIKIIVGFIISLTIMSCQFSSNFGFAGIKGNGNVKTIERNISDDFTEIKVSRGLDVYITQSDAVSLKVQAEQKTNQPTQRKYQLSARVHNIEHLVRGSVS</sequence>
<reference evidence="2" key="1">
    <citation type="submission" date="2017-08" db="EMBL/GenBank/DDBJ databases">
        <title>A dynamic microbial community with high functional redundancy inhabits the cold, oxic subseafloor aquifer.</title>
        <authorList>
            <person name="Tully B.J."/>
            <person name="Wheat C.G."/>
            <person name="Glazer B.T."/>
            <person name="Huber J.A."/>
        </authorList>
    </citation>
    <scope>NUCLEOTIDE SEQUENCE [LARGE SCALE GENOMIC DNA]</scope>
</reference>
<proteinExistence type="predicted"/>
<comment type="caution">
    <text evidence="1">The sequence shown here is derived from an EMBL/GenBank/DDBJ whole genome shotgun (WGS) entry which is preliminary data.</text>
</comment>
<dbReference type="EMBL" id="NVVJ01000090">
    <property type="protein sequence ID" value="PCJ19391.1"/>
    <property type="molecule type" value="Genomic_DNA"/>
</dbReference>
<accession>A0A2A5AJX3</accession>
<evidence type="ECO:0000313" key="1">
    <source>
        <dbReference type="EMBL" id="PCJ19391.1"/>
    </source>
</evidence>
<organism evidence="1 2">
    <name type="scientific">SAR86 cluster bacterium</name>
    <dbReference type="NCBI Taxonomy" id="2030880"/>
    <lineage>
        <taxon>Bacteria</taxon>
        <taxon>Pseudomonadati</taxon>
        <taxon>Pseudomonadota</taxon>
        <taxon>Gammaproteobacteria</taxon>
        <taxon>SAR86 cluster</taxon>
    </lineage>
</organism>